<evidence type="ECO:0000313" key="3">
    <source>
        <dbReference type="Proteomes" id="UP000502641"/>
    </source>
</evidence>
<dbReference type="Gene3D" id="3.30.200.20">
    <property type="entry name" value="Phosphorylase Kinase, domain 1"/>
    <property type="match status" value="1"/>
</dbReference>
<dbReference type="SUPFAM" id="SSF56112">
    <property type="entry name" value="Protein kinase-like (PK-like)"/>
    <property type="match status" value="1"/>
</dbReference>
<reference evidence="2 3" key="1">
    <citation type="submission" date="2020-05" db="EMBL/GenBank/DDBJ databases">
        <authorList>
            <person name="Li K."/>
        </authorList>
    </citation>
    <scope>NUCLEOTIDE SEQUENCE [LARGE SCALE GENOMIC DNA]</scope>
    <source>
        <strain evidence="3">jing01</strain>
    </source>
</reference>
<protein>
    <submittedName>
        <fullName evidence="2">Aminoglycoside phosphotransferase family protein</fullName>
    </submittedName>
</protein>
<dbReference type="EMBL" id="CP053189">
    <property type="protein sequence ID" value="QJS10894.1"/>
    <property type="molecule type" value="Genomic_DNA"/>
</dbReference>
<proteinExistence type="predicted"/>
<name>A0A6M4PJY8_9ACTN</name>
<feature type="domain" description="Aminoglycoside phosphotransferase" evidence="1">
    <location>
        <begin position="23"/>
        <end position="237"/>
    </location>
</feature>
<dbReference type="Pfam" id="PF01636">
    <property type="entry name" value="APH"/>
    <property type="match status" value="1"/>
</dbReference>
<dbReference type="InterPro" id="IPR051678">
    <property type="entry name" value="AGP_Transferase"/>
</dbReference>
<dbReference type="PANTHER" id="PTHR21310:SF15">
    <property type="entry name" value="AMINOGLYCOSIDE PHOSPHOTRANSFERASE DOMAIN-CONTAINING PROTEIN"/>
    <property type="match status" value="1"/>
</dbReference>
<dbReference type="AlphaFoldDB" id="A0A6M4PJY8"/>
<dbReference type="KEGG" id="sarg:HKX69_16460"/>
<dbReference type="Gene3D" id="3.90.1200.10">
    <property type="match status" value="1"/>
</dbReference>
<dbReference type="Proteomes" id="UP000502641">
    <property type="component" value="Chromosome"/>
</dbReference>
<organism evidence="2 3">
    <name type="scientific">Streptomyces argyrophylli</name>
    <dbReference type="NCBI Taxonomy" id="2726118"/>
    <lineage>
        <taxon>Bacteria</taxon>
        <taxon>Bacillati</taxon>
        <taxon>Actinomycetota</taxon>
        <taxon>Actinomycetes</taxon>
        <taxon>Kitasatosporales</taxon>
        <taxon>Streptomycetaceae</taxon>
        <taxon>Streptomyces</taxon>
    </lineage>
</organism>
<dbReference type="InterPro" id="IPR002575">
    <property type="entry name" value="Aminoglycoside_PTrfase"/>
</dbReference>
<dbReference type="PANTHER" id="PTHR21310">
    <property type="entry name" value="AMINOGLYCOSIDE PHOSPHOTRANSFERASE-RELATED-RELATED"/>
    <property type="match status" value="1"/>
</dbReference>
<keyword evidence="3" id="KW-1185">Reference proteome</keyword>
<dbReference type="InterPro" id="IPR011009">
    <property type="entry name" value="Kinase-like_dom_sf"/>
</dbReference>
<evidence type="ECO:0000259" key="1">
    <source>
        <dbReference type="Pfam" id="PF01636"/>
    </source>
</evidence>
<gene>
    <name evidence="2" type="ORF">HKX69_16460</name>
</gene>
<sequence length="294" mass="31797">MTTPPAMVSRACSTLLGTPARTAERLSAGSRTAVFRAGLRDGRRVIVKLYDHTARRNALTEAVAIRAAGVTVPVPQVLGSGTISSEGATALITCDLGGHTLGVSVRSGRIPHAQALKDLGSLLARLHRAPPVEQVVPRRPFFDSFSPLTRRCPPELLNQIGPALAVIADTAERAPSVWCHGDIHFDNVVLSGPHGTRYLVDFTDAAPGLREADVAHALVMTAAHTPWDRRTLLDAYAAPLDDTRLSAWVVVHTARCWVHATPGTSRHLWSDRLADLARQTPHLFRTARREGTQR</sequence>
<accession>A0A6M4PJY8</accession>
<evidence type="ECO:0000313" key="2">
    <source>
        <dbReference type="EMBL" id="QJS10894.1"/>
    </source>
</evidence>